<feature type="compositionally biased region" description="Basic and acidic residues" evidence="2">
    <location>
        <begin position="1"/>
        <end position="12"/>
    </location>
</feature>
<dbReference type="InterPro" id="IPR043129">
    <property type="entry name" value="ATPase_NBD"/>
</dbReference>
<evidence type="ECO:0000313" key="4">
    <source>
        <dbReference type="Proteomes" id="UP000275078"/>
    </source>
</evidence>
<dbReference type="FunFam" id="3.30.420.40:FF:000232">
    <property type="entry name" value="Actin-related protein 8"/>
    <property type="match status" value="1"/>
</dbReference>
<dbReference type="FunFam" id="3.30.420.40:FF:000201">
    <property type="entry name" value="Actin-related protein 8"/>
    <property type="match status" value="1"/>
</dbReference>
<gene>
    <name evidence="3" type="ORF">BJ508DRAFT_416909</name>
</gene>
<dbReference type="PANTHER" id="PTHR11937">
    <property type="entry name" value="ACTIN"/>
    <property type="match status" value="1"/>
</dbReference>
<dbReference type="OrthoDB" id="5572108at2759"/>
<dbReference type="Gene3D" id="3.30.420.40">
    <property type="match status" value="2"/>
</dbReference>
<dbReference type="Pfam" id="PF00022">
    <property type="entry name" value="Actin"/>
    <property type="match status" value="1"/>
</dbReference>
<dbReference type="Proteomes" id="UP000275078">
    <property type="component" value="Unassembled WGS sequence"/>
</dbReference>
<dbReference type="SUPFAM" id="SSF53067">
    <property type="entry name" value="Actin-like ATPase domain"/>
    <property type="match status" value="2"/>
</dbReference>
<feature type="region of interest" description="Disordered" evidence="2">
    <location>
        <begin position="1"/>
        <end position="94"/>
    </location>
</feature>
<feature type="region of interest" description="Disordered" evidence="2">
    <location>
        <begin position="138"/>
        <end position="163"/>
    </location>
</feature>
<name>A0A3N4HVD7_ASCIM</name>
<feature type="compositionally biased region" description="Basic and acidic residues" evidence="2">
    <location>
        <begin position="138"/>
        <end position="147"/>
    </location>
</feature>
<feature type="compositionally biased region" description="Basic and acidic residues" evidence="2">
    <location>
        <begin position="77"/>
        <end position="90"/>
    </location>
</feature>
<dbReference type="SMART" id="SM00268">
    <property type="entry name" value="ACTIN"/>
    <property type="match status" value="1"/>
</dbReference>
<dbReference type="STRING" id="1160509.A0A3N4HVD7"/>
<accession>A0A3N4HVD7</accession>
<dbReference type="CDD" id="cd10206">
    <property type="entry name" value="ASKHA_NBD_Arp8-like"/>
    <property type="match status" value="1"/>
</dbReference>
<evidence type="ECO:0000256" key="2">
    <source>
        <dbReference type="SAM" id="MobiDB-lite"/>
    </source>
</evidence>
<dbReference type="AlphaFoldDB" id="A0A3N4HVD7"/>
<feature type="compositionally biased region" description="Polar residues" evidence="2">
    <location>
        <begin position="588"/>
        <end position="598"/>
    </location>
</feature>
<comment type="similarity">
    <text evidence="1">Belongs to the actin family.</text>
</comment>
<dbReference type="InterPro" id="IPR004000">
    <property type="entry name" value="Actin"/>
</dbReference>
<evidence type="ECO:0000313" key="3">
    <source>
        <dbReference type="EMBL" id="RPA77755.1"/>
    </source>
</evidence>
<proteinExistence type="inferred from homology"/>
<feature type="region of interest" description="Disordered" evidence="2">
    <location>
        <begin position="588"/>
        <end position="673"/>
    </location>
</feature>
<dbReference type="Gene3D" id="3.90.640.10">
    <property type="entry name" value="Actin, Chain A, domain 4"/>
    <property type="match status" value="1"/>
</dbReference>
<evidence type="ECO:0000256" key="1">
    <source>
        <dbReference type="RuleBase" id="RU000487"/>
    </source>
</evidence>
<protein>
    <submittedName>
        <fullName evidence="3">Actin-like ATPase domain-containing protein</fullName>
    </submittedName>
</protein>
<reference evidence="3 4" key="1">
    <citation type="journal article" date="2018" name="Nat. Ecol. Evol.">
        <title>Pezizomycetes genomes reveal the molecular basis of ectomycorrhizal truffle lifestyle.</title>
        <authorList>
            <person name="Murat C."/>
            <person name="Payen T."/>
            <person name="Noel B."/>
            <person name="Kuo A."/>
            <person name="Morin E."/>
            <person name="Chen J."/>
            <person name="Kohler A."/>
            <person name="Krizsan K."/>
            <person name="Balestrini R."/>
            <person name="Da Silva C."/>
            <person name="Montanini B."/>
            <person name="Hainaut M."/>
            <person name="Levati E."/>
            <person name="Barry K.W."/>
            <person name="Belfiori B."/>
            <person name="Cichocki N."/>
            <person name="Clum A."/>
            <person name="Dockter R.B."/>
            <person name="Fauchery L."/>
            <person name="Guy J."/>
            <person name="Iotti M."/>
            <person name="Le Tacon F."/>
            <person name="Lindquist E.A."/>
            <person name="Lipzen A."/>
            <person name="Malagnac F."/>
            <person name="Mello A."/>
            <person name="Molinier V."/>
            <person name="Miyauchi S."/>
            <person name="Poulain J."/>
            <person name="Riccioni C."/>
            <person name="Rubini A."/>
            <person name="Sitrit Y."/>
            <person name="Splivallo R."/>
            <person name="Traeger S."/>
            <person name="Wang M."/>
            <person name="Zifcakova L."/>
            <person name="Wipf D."/>
            <person name="Zambonelli A."/>
            <person name="Paolocci F."/>
            <person name="Nowrousian M."/>
            <person name="Ottonello S."/>
            <person name="Baldrian P."/>
            <person name="Spatafora J.W."/>
            <person name="Henrissat B."/>
            <person name="Nagy L.G."/>
            <person name="Aury J.M."/>
            <person name="Wincker P."/>
            <person name="Grigoriev I.V."/>
            <person name="Bonfante P."/>
            <person name="Martin F.M."/>
        </authorList>
    </citation>
    <scope>NUCLEOTIDE SEQUENCE [LARGE SCALE GENOMIC DNA]</scope>
    <source>
        <strain evidence="3 4">RN42</strain>
    </source>
</reference>
<dbReference type="Gene3D" id="3.30.420.580">
    <property type="match status" value="2"/>
</dbReference>
<dbReference type="EMBL" id="ML119721">
    <property type="protein sequence ID" value="RPA77755.1"/>
    <property type="molecule type" value="Genomic_DNA"/>
</dbReference>
<feature type="compositionally biased region" description="Basic and acidic residues" evidence="2">
    <location>
        <begin position="19"/>
        <end position="41"/>
    </location>
</feature>
<keyword evidence="4" id="KW-1185">Reference proteome</keyword>
<feature type="compositionally biased region" description="Basic and acidic residues" evidence="2">
    <location>
        <begin position="154"/>
        <end position="163"/>
    </location>
</feature>
<organism evidence="3 4">
    <name type="scientific">Ascobolus immersus RN42</name>
    <dbReference type="NCBI Taxonomy" id="1160509"/>
    <lineage>
        <taxon>Eukaryota</taxon>
        <taxon>Fungi</taxon>
        <taxon>Dikarya</taxon>
        <taxon>Ascomycota</taxon>
        <taxon>Pezizomycotina</taxon>
        <taxon>Pezizomycetes</taxon>
        <taxon>Pezizales</taxon>
        <taxon>Ascobolaceae</taxon>
        <taxon>Ascobolus</taxon>
    </lineage>
</organism>
<sequence>MADIEKDVEMKDAPPPTPKESKEPKELKEPKEVKDQKDQKEPSGGTASGTATPKPREKPGRKPGVPQGPKKSVPKSKLKEEGLERTDNNLRTHTWPIIPQINQKNYYTEYLKRDEQIMVVRQQQEQAALEARKAAEAKLEASKRERDSDDDSDSSEKETEVLGEKVIVIHPGSQNLRVGLASDALPKSIPNVIARLSERAEFEEYEPAPKRVKDTEAEIGDVEPFFGEEFERAFKSQSQELRQRMRLAKRRILPNSKELVVSFNRRTEFDRINEHNDPDRVEWTEIQDPPQQYFVGDAALRVPDTSKPRYKLFWPIRNGSFNERDYKNKRRLMEDIEQILAFAIDTELGVDKRSLSKGYSAVLVIPDLYERTYVTEWVEMLFKDFGFKQICVMQESLSATYGCGLSTACIVDIGAQKTTIACVEEGMVNADSRINVKYGGWDVTEAFLKLTLLNNFPYKEINLNRRFDYLLGEQLKKLVCTFDDEKVSVKAHTFFVRAPEQETRKYQFKTYDEVMLAPVSLFATTLLDQSDKLDGFRSLFPRGSDLYDGQPNDPMSAAQASLYPTLPPRYIEPVPLATIANGIGNNAPTATGTDSVSTPAIPATPQRPLPIPMAIDGVSTPRSSIAGSPGPETPQAGGASTPLPQASAAPIPVGPSPLELANHRDKLSPSPPLDQAIVTSIMHAAKMDEKKSRDFLSNIMLVGGGALVGGVGSFNMYLEERLKLLGPGGGEAMIVVGVPPRELDPQVVVWKGASVFGRLKGNDAWINQRDYDMLGSRLLTYKCLWQY</sequence>